<sequence length="151" mass="16958">MADIVTPEVRSRMMAGIRGKNTKPELTLRRGLHAAGFRFRLHDVTLPGKPDIVFPKYRAVLFAHGCFWHGHDCHLFKWPSSRPEFWQAKIHRNREVDALASAALQAAGWRQGIVWECALKGKTRLPIEGVLAECAACLQSDIPSFEIRGSA</sequence>
<dbReference type="NCBIfam" id="TIGR00632">
    <property type="entry name" value="vsr"/>
    <property type="match status" value="1"/>
</dbReference>
<evidence type="ECO:0000313" key="7">
    <source>
        <dbReference type="EMBL" id="APO69767.1"/>
    </source>
</evidence>
<name>A0A1L5NPE6_9HYPH</name>
<accession>A0A1L5NPE6</accession>
<keyword evidence="2 6" id="KW-0255">Endonuclease</keyword>
<comment type="similarity">
    <text evidence="6">Belongs to the vsr family.</text>
</comment>
<proteinExistence type="inferred from homology"/>
<keyword evidence="5 6" id="KW-0234">DNA repair</keyword>
<dbReference type="SUPFAM" id="SSF52980">
    <property type="entry name" value="Restriction endonuclease-like"/>
    <property type="match status" value="1"/>
</dbReference>
<dbReference type="GO" id="GO:0004519">
    <property type="term" value="F:endonuclease activity"/>
    <property type="evidence" value="ECO:0007669"/>
    <property type="project" value="UniProtKB-KW"/>
</dbReference>
<evidence type="ECO:0000256" key="5">
    <source>
        <dbReference type="ARBA" id="ARBA00023204"/>
    </source>
</evidence>
<dbReference type="Gene3D" id="3.40.960.10">
    <property type="entry name" value="VSR Endonuclease"/>
    <property type="match status" value="1"/>
</dbReference>
<keyword evidence="1 6" id="KW-0540">Nuclease</keyword>
<reference evidence="7 8" key="1">
    <citation type="submission" date="2016-09" db="EMBL/GenBank/DDBJ databases">
        <title>The complete genome sequences of Rhizobium gallicum, symbiovars gallicum and phaseoli, symbionts associated to common bean (Phaseolus vulgaris).</title>
        <authorList>
            <person name="Bustos P."/>
            <person name="Santamaria R.I."/>
            <person name="Perez-Carrascal O.M."/>
            <person name="Juarez S."/>
            <person name="Lozano L."/>
            <person name="Martinez-Flores I."/>
            <person name="Martinez-Romero E."/>
            <person name="Cevallos M."/>
            <person name="Romero D."/>
            <person name="Davila G."/>
            <person name="Gonzalez V."/>
        </authorList>
    </citation>
    <scope>NUCLEOTIDE SEQUENCE [LARGE SCALE GENOMIC DNA]</scope>
    <source>
        <strain evidence="7 8">IE4872</strain>
        <plasmid evidence="8">prgalie4872a</plasmid>
    </source>
</reference>
<evidence type="ECO:0000256" key="3">
    <source>
        <dbReference type="ARBA" id="ARBA00022763"/>
    </source>
</evidence>
<organism evidence="7 8">
    <name type="scientific">Rhizobium gallicum</name>
    <dbReference type="NCBI Taxonomy" id="56730"/>
    <lineage>
        <taxon>Bacteria</taxon>
        <taxon>Pseudomonadati</taxon>
        <taxon>Pseudomonadota</taxon>
        <taxon>Alphaproteobacteria</taxon>
        <taxon>Hyphomicrobiales</taxon>
        <taxon>Rhizobiaceae</taxon>
        <taxon>Rhizobium/Agrobacterium group</taxon>
        <taxon>Rhizobium</taxon>
    </lineage>
</organism>
<dbReference type="InterPro" id="IPR011335">
    <property type="entry name" value="Restrct_endonuc-II-like"/>
</dbReference>
<dbReference type="Proteomes" id="UP000184749">
    <property type="component" value="Plasmid pRgalIE4872a"/>
</dbReference>
<dbReference type="OrthoDB" id="9801520at2"/>
<evidence type="ECO:0000256" key="1">
    <source>
        <dbReference type="ARBA" id="ARBA00022722"/>
    </source>
</evidence>
<keyword evidence="3 6" id="KW-0227">DNA damage</keyword>
<dbReference type="EC" id="3.1.-.-" evidence="6"/>
<dbReference type="InterPro" id="IPR004603">
    <property type="entry name" value="DNA_mismatch_endonuc_vsr"/>
</dbReference>
<protein>
    <recommendedName>
        <fullName evidence="6">Very short patch repair endonuclease</fullName>
        <ecNumber evidence="6">3.1.-.-</ecNumber>
    </recommendedName>
</protein>
<geneLocation type="plasmid" evidence="8">
    <name>prgalie4872a</name>
</geneLocation>
<dbReference type="RefSeq" id="WP_074070491.1">
    <property type="nucleotide sequence ID" value="NZ_CP017102.1"/>
</dbReference>
<dbReference type="CDD" id="cd00221">
    <property type="entry name" value="Vsr"/>
    <property type="match status" value="1"/>
</dbReference>
<gene>
    <name evidence="7" type="ORF">IE4872_PA00018</name>
</gene>
<dbReference type="AlphaFoldDB" id="A0A1L5NPE6"/>
<dbReference type="GO" id="GO:0006298">
    <property type="term" value="P:mismatch repair"/>
    <property type="evidence" value="ECO:0007669"/>
    <property type="project" value="UniProtKB-UniRule"/>
</dbReference>
<dbReference type="GO" id="GO:0016787">
    <property type="term" value="F:hydrolase activity"/>
    <property type="evidence" value="ECO:0007669"/>
    <property type="project" value="UniProtKB-KW"/>
</dbReference>
<keyword evidence="7" id="KW-0614">Plasmid</keyword>
<dbReference type="EMBL" id="CP017102">
    <property type="protein sequence ID" value="APO69767.1"/>
    <property type="molecule type" value="Genomic_DNA"/>
</dbReference>
<keyword evidence="4 6" id="KW-0378">Hydrolase</keyword>
<evidence type="ECO:0000256" key="4">
    <source>
        <dbReference type="ARBA" id="ARBA00022801"/>
    </source>
</evidence>
<evidence type="ECO:0000313" key="8">
    <source>
        <dbReference type="Proteomes" id="UP000184749"/>
    </source>
</evidence>
<dbReference type="PIRSF" id="PIRSF018267">
    <property type="entry name" value="VSR_endonuc"/>
    <property type="match status" value="1"/>
</dbReference>
<comment type="function">
    <text evidence="6">May nick specific sequences that contain T:G mispairs resulting from m5C-deamination.</text>
</comment>
<evidence type="ECO:0000256" key="6">
    <source>
        <dbReference type="PIRNR" id="PIRNR018267"/>
    </source>
</evidence>
<evidence type="ECO:0000256" key="2">
    <source>
        <dbReference type="ARBA" id="ARBA00022759"/>
    </source>
</evidence>
<dbReference type="Pfam" id="PF03852">
    <property type="entry name" value="Vsr"/>
    <property type="match status" value="1"/>
</dbReference>